<reference evidence="1" key="2">
    <citation type="submission" date="2013-10" db="EMBL/GenBank/DDBJ databases">
        <authorList>
            <person name="Aslett M."/>
        </authorList>
    </citation>
    <scope>NUCLEOTIDE SEQUENCE [LARGE SCALE GENOMIC DNA]</scope>
    <source>
        <strain evidence="1">Weybridge</strain>
    </source>
</reference>
<dbReference type="RefSeq" id="XP_013335508.1">
    <property type="nucleotide sequence ID" value="XM_013480054.1"/>
</dbReference>
<sequence>MELKDSERAEQIAALFNRALWTSSPNTAVEYGKLTASCSIEHLRATGDPVTLFEFFSRTAAKRIADTLLDVPHSDEVYMVMFANIFTSDVWEAVLPEAMKNSPKLPLPEEGNLAARLCKGLMERMSDLSPEMKKRNEDFLEASLAEATVKRPEEAPTNVV</sequence>
<accession>U6MB17</accession>
<dbReference type="VEuPathDB" id="ToxoDB:EMWEY_00053830"/>
<keyword evidence="2" id="KW-1185">Reference proteome</keyword>
<organism evidence="1 2">
    <name type="scientific">Eimeria maxima</name>
    <name type="common">Coccidian parasite</name>
    <dbReference type="NCBI Taxonomy" id="5804"/>
    <lineage>
        <taxon>Eukaryota</taxon>
        <taxon>Sar</taxon>
        <taxon>Alveolata</taxon>
        <taxon>Apicomplexa</taxon>
        <taxon>Conoidasida</taxon>
        <taxon>Coccidia</taxon>
        <taxon>Eucoccidiorida</taxon>
        <taxon>Eimeriorina</taxon>
        <taxon>Eimeriidae</taxon>
        <taxon>Eimeria</taxon>
    </lineage>
</organism>
<dbReference type="AlphaFoldDB" id="U6MB17"/>
<evidence type="ECO:0000313" key="1">
    <source>
        <dbReference type="EMBL" id="CDJ58860.1"/>
    </source>
</evidence>
<reference evidence="1" key="1">
    <citation type="submission" date="2013-10" db="EMBL/GenBank/DDBJ databases">
        <title>Genomic analysis of the causative agents of coccidiosis in chickens.</title>
        <authorList>
            <person name="Reid A.J."/>
            <person name="Blake D."/>
            <person name="Billington K."/>
            <person name="Browne H."/>
            <person name="Dunn M."/>
            <person name="Hung S."/>
            <person name="Kawahara F."/>
            <person name="Miranda-Saavedra D."/>
            <person name="Mourier T."/>
            <person name="Nagra H."/>
            <person name="Otto T.D."/>
            <person name="Rawlings N."/>
            <person name="Sanchez A."/>
            <person name="Sanders M."/>
            <person name="Subramaniam C."/>
            <person name="Tay Y."/>
            <person name="Dear P."/>
            <person name="Doerig C."/>
            <person name="Gruber A."/>
            <person name="Parkinson J."/>
            <person name="Shirley M."/>
            <person name="Wan K.L."/>
            <person name="Berriman M."/>
            <person name="Tomley F."/>
            <person name="Pain A."/>
        </authorList>
    </citation>
    <scope>NUCLEOTIDE SEQUENCE [LARGE SCALE GENOMIC DNA]</scope>
    <source>
        <strain evidence="1">Weybridge</strain>
    </source>
</reference>
<proteinExistence type="predicted"/>
<dbReference type="EMBL" id="HG719895">
    <property type="protein sequence ID" value="CDJ58860.1"/>
    <property type="molecule type" value="Genomic_DNA"/>
</dbReference>
<dbReference type="Proteomes" id="UP000030763">
    <property type="component" value="Unassembled WGS sequence"/>
</dbReference>
<evidence type="ECO:0000313" key="2">
    <source>
        <dbReference type="Proteomes" id="UP000030763"/>
    </source>
</evidence>
<dbReference type="GeneID" id="25339369"/>
<name>U6MB17_EIMMA</name>
<protein>
    <submittedName>
        <fullName evidence="1">Uncharacterized protein</fullName>
    </submittedName>
</protein>
<gene>
    <name evidence="1" type="ORF">EMWEY_00053830</name>
</gene>